<reference evidence="2 3" key="1">
    <citation type="journal article" date="2015" name="Proc. Natl. Acad. Sci. U.S.A.">
        <title>The resurrection genome of Boea hygrometrica: A blueprint for survival of dehydration.</title>
        <authorList>
            <person name="Xiao L."/>
            <person name="Yang G."/>
            <person name="Zhang L."/>
            <person name="Yang X."/>
            <person name="Zhao S."/>
            <person name="Ji Z."/>
            <person name="Zhou Q."/>
            <person name="Hu M."/>
            <person name="Wang Y."/>
            <person name="Chen M."/>
            <person name="Xu Y."/>
            <person name="Jin H."/>
            <person name="Xiao X."/>
            <person name="Hu G."/>
            <person name="Bao F."/>
            <person name="Hu Y."/>
            <person name="Wan P."/>
            <person name="Li L."/>
            <person name="Deng X."/>
            <person name="Kuang T."/>
            <person name="Xiang C."/>
            <person name="Zhu J.K."/>
            <person name="Oliver M.J."/>
            <person name="He Y."/>
        </authorList>
    </citation>
    <scope>NUCLEOTIDE SEQUENCE [LARGE SCALE GENOMIC DNA]</scope>
    <source>
        <strain evidence="3">cv. XS01</strain>
    </source>
</reference>
<evidence type="ECO:0000256" key="1">
    <source>
        <dbReference type="SAM" id="MobiDB-lite"/>
    </source>
</evidence>
<dbReference type="AlphaFoldDB" id="A0A2Z7B3Z1"/>
<feature type="compositionally biased region" description="Basic and acidic residues" evidence="1">
    <location>
        <begin position="254"/>
        <end position="265"/>
    </location>
</feature>
<gene>
    <name evidence="2" type="ORF">F511_36323</name>
</gene>
<sequence>MNCLLPCSMIKRALDHCSCIRLRTQSLLLYTALDMRLSYFVLEHSALQLCTSVVAPISVVPAERPHAQRRNAPKRKLRMTAGSDDEIVEEEPAVENVVMKQKETTSVDDVDNIIEEVIAATAQLEIDVVDPDVSEGIAMETDLAEPVVARSDDITVEISKRLTAVTDEESMSIEDLLQQIPVHEFKQGVQAQSGIFSTDLANIRKEVRDISKEFDDKLAVIRNDLLEFRVETQEQYATLRANLAELMAFVTRGRDDKKGEVDSSHGRGQPPPEDKSKPGSGDGGSSGSRSEPSRKRGSSGSKQRDCRYWING</sequence>
<evidence type="ECO:0000313" key="3">
    <source>
        <dbReference type="Proteomes" id="UP000250235"/>
    </source>
</evidence>
<accession>A0A2Z7B3Z1</accession>
<feature type="compositionally biased region" description="Basic and acidic residues" evidence="1">
    <location>
        <begin position="302"/>
        <end position="312"/>
    </location>
</feature>
<protein>
    <submittedName>
        <fullName evidence="2">Uncharacterized protein</fullName>
    </submittedName>
</protein>
<evidence type="ECO:0000313" key="2">
    <source>
        <dbReference type="EMBL" id="KZV26409.1"/>
    </source>
</evidence>
<dbReference type="EMBL" id="KV011254">
    <property type="protein sequence ID" value="KZV26409.1"/>
    <property type="molecule type" value="Genomic_DNA"/>
</dbReference>
<feature type="region of interest" description="Disordered" evidence="1">
    <location>
        <begin position="254"/>
        <end position="312"/>
    </location>
</feature>
<organism evidence="2 3">
    <name type="scientific">Dorcoceras hygrometricum</name>
    <dbReference type="NCBI Taxonomy" id="472368"/>
    <lineage>
        <taxon>Eukaryota</taxon>
        <taxon>Viridiplantae</taxon>
        <taxon>Streptophyta</taxon>
        <taxon>Embryophyta</taxon>
        <taxon>Tracheophyta</taxon>
        <taxon>Spermatophyta</taxon>
        <taxon>Magnoliopsida</taxon>
        <taxon>eudicotyledons</taxon>
        <taxon>Gunneridae</taxon>
        <taxon>Pentapetalae</taxon>
        <taxon>asterids</taxon>
        <taxon>lamiids</taxon>
        <taxon>Lamiales</taxon>
        <taxon>Gesneriaceae</taxon>
        <taxon>Didymocarpoideae</taxon>
        <taxon>Trichosporeae</taxon>
        <taxon>Loxocarpinae</taxon>
        <taxon>Dorcoceras</taxon>
    </lineage>
</organism>
<name>A0A2Z7B3Z1_9LAMI</name>
<proteinExistence type="predicted"/>
<keyword evidence="3" id="KW-1185">Reference proteome</keyword>
<dbReference type="Proteomes" id="UP000250235">
    <property type="component" value="Unassembled WGS sequence"/>
</dbReference>